<dbReference type="OrthoDB" id="346004at2"/>
<keyword evidence="4 7" id="KW-0812">Transmembrane</keyword>
<evidence type="ECO:0000256" key="1">
    <source>
        <dbReference type="ARBA" id="ARBA00004651"/>
    </source>
</evidence>
<dbReference type="InterPro" id="IPR051907">
    <property type="entry name" value="DoxX-like_oxidoreductase"/>
</dbReference>
<dbReference type="RefSeq" id="WP_111319916.1">
    <property type="nucleotide sequence ID" value="NZ_BIFX01000001.1"/>
</dbReference>
<dbReference type="Pfam" id="PF07681">
    <property type="entry name" value="DoxX"/>
    <property type="match status" value="1"/>
</dbReference>
<dbReference type="EMBL" id="QKUF01000002">
    <property type="protein sequence ID" value="PZW34403.1"/>
    <property type="molecule type" value="Genomic_DNA"/>
</dbReference>
<name>A0A326UME9_THEHA</name>
<dbReference type="InterPro" id="IPR032808">
    <property type="entry name" value="DoxX"/>
</dbReference>
<keyword evidence="5 7" id="KW-1133">Transmembrane helix</keyword>
<accession>A0A326UME9</accession>
<dbReference type="GO" id="GO:0005886">
    <property type="term" value="C:plasma membrane"/>
    <property type="evidence" value="ECO:0007669"/>
    <property type="project" value="UniProtKB-SubCell"/>
</dbReference>
<evidence type="ECO:0000256" key="7">
    <source>
        <dbReference type="SAM" id="Phobius"/>
    </source>
</evidence>
<gene>
    <name evidence="8" type="ORF">EI42_01240</name>
</gene>
<sequence length="163" mass="17285">MVLFKTETTPLTNVTTLFLRLALAAVMFPHGAQKLLGWFGGHGFEGAMLQFTQGLHIPAILAFLAIIAEFFGALGVLTGLLTRVAAFGIGSVMTTAMVLIHLKHGFFMNWSGQATGEGVEYFLLAIAISLSLVVLGGGGWSLDQLFFGRLAKTVRVPEGATSA</sequence>
<comment type="caution">
    <text evidence="8">The sequence shown here is derived from an EMBL/GenBank/DDBJ whole genome shotgun (WGS) entry which is preliminary data.</text>
</comment>
<comment type="similarity">
    <text evidence="2">Belongs to the DoxX family.</text>
</comment>
<keyword evidence="3" id="KW-1003">Cell membrane</keyword>
<protein>
    <submittedName>
        <fullName evidence="8">Putative oxidoreductase</fullName>
    </submittedName>
</protein>
<evidence type="ECO:0000256" key="3">
    <source>
        <dbReference type="ARBA" id="ARBA00022475"/>
    </source>
</evidence>
<reference evidence="8 9" key="1">
    <citation type="submission" date="2018-06" db="EMBL/GenBank/DDBJ databases">
        <title>Genomic Encyclopedia of Archaeal and Bacterial Type Strains, Phase II (KMG-II): from individual species to whole genera.</title>
        <authorList>
            <person name="Goeker M."/>
        </authorList>
    </citation>
    <scope>NUCLEOTIDE SEQUENCE [LARGE SCALE GENOMIC DNA]</scope>
    <source>
        <strain evidence="8 9">ATCC BAA-1881</strain>
    </source>
</reference>
<organism evidence="8 9">
    <name type="scientific">Thermosporothrix hazakensis</name>
    <dbReference type="NCBI Taxonomy" id="644383"/>
    <lineage>
        <taxon>Bacteria</taxon>
        <taxon>Bacillati</taxon>
        <taxon>Chloroflexota</taxon>
        <taxon>Ktedonobacteria</taxon>
        <taxon>Ktedonobacterales</taxon>
        <taxon>Thermosporotrichaceae</taxon>
        <taxon>Thermosporothrix</taxon>
    </lineage>
</organism>
<keyword evidence="9" id="KW-1185">Reference proteome</keyword>
<evidence type="ECO:0000313" key="9">
    <source>
        <dbReference type="Proteomes" id="UP000248806"/>
    </source>
</evidence>
<evidence type="ECO:0000256" key="5">
    <source>
        <dbReference type="ARBA" id="ARBA00022989"/>
    </source>
</evidence>
<feature type="transmembrane region" description="Helical" evidence="7">
    <location>
        <begin position="84"/>
        <end position="102"/>
    </location>
</feature>
<evidence type="ECO:0000256" key="4">
    <source>
        <dbReference type="ARBA" id="ARBA00022692"/>
    </source>
</evidence>
<dbReference type="PANTHER" id="PTHR33452">
    <property type="entry name" value="OXIDOREDUCTASE CATD-RELATED"/>
    <property type="match status" value="1"/>
</dbReference>
<proteinExistence type="inferred from homology"/>
<keyword evidence="6 7" id="KW-0472">Membrane</keyword>
<evidence type="ECO:0000313" key="8">
    <source>
        <dbReference type="EMBL" id="PZW34403.1"/>
    </source>
</evidence>
<dbReference type="AlphaFoldDB" id="A0A326UME9"/>
<comment type="subcellular location">
    <subcellularLocation>
        <location evidence="1">Cell membrane</location>
        <topology evidence="1">Multi-pass membrane protein</topology>
    </subcellularLocation>
</comment>
<dbReference type="PANTHER" id="PTHR33452:SF1">
    <property type="entry name" value="INNER MEMBRANE PROTEIN YPHA-RELATED"/>
    <property type="match status" value="1"/>
</dbReference>
<evidence type="ECO:0000256" key="6">
    <source>
        <dbReference type="ARBA" id="ARBA00023136"/>
    </source>
</evidence>
<feature type="transmembrane region" description="Helical" evidence="7">
    <location>
        <begin position="122"/>
        <end position="142"/>
    </location>
</feature>
<feature type="transmembrane region" description="Helical" evidence="7">
    <location>
        <begin position="55"/>
        <end position="77"/>
    </location>
</feature>
<dbReference type="Proteomes" id="UP000248806">
    <property type="component" value="Unassembled WGS sequence"/>
</dbReference>
<evidence type="ECO:0000256" key="2">
    <source>
        <dbReference type="ARBA" id="ARBA00006679"/>
    </source>
</evidence>